<keyword evidence="2" id="KW-1133">Transmembrane helix</keyword>
<proteinExistence type="predicted"/>
<sequence length="106" mass="11306">MIELVASFLMFIGSVFVFSAALGLLRMPDPISRLQTGTKATTLGAGLILSGLAVLHPERAVQYVLIIAFVFISNPISSHALARAGLKTGRTEGDVPEGERPEERAQ</sequence>
<dbReference type="RefSeq" id="WP_284484837.1">
    <property type="nucleotide sequence ID" value="NZ_JASNJE010000006.1"/>
</dbReference>
<dbReference type="EMBL" id="JASNJE010000006">
    <property type="protein sequence ID" value="MDK3072896.1"/>
    <property type="molecule type" value="Genomic_DNA"/>
</dbReference>
<dbReference type="InterPro" id="IPR005133">
    <property type="entry name" value="PhaG_MnhG_YufB"/>
</dbReference>
<evidence type="ECO:0000313" key="4">
    <source>
        <dbReference type="Proteomes" id="UP001227126"/>
    </source>
</evidence>
<dbReference type="PANTHER" id="PTHR34703:SF1">
    <property type="entry name" value="ANTIPORTER SUBUNIT MNHG2-RELATED"/>
    <property type="match status" value="1"/>
</dbReference>
<gene>
    <name evidence="3" type="primary">mnhG</name>
    <name evidence="3" type="ORF">QO034_07220</name>
</gene>
<reference evidence="3 4" key="1">
    <citation type="submission" date="2023-05" db="EMBL/GenBank/DDBJ databases">
        <title>Sedimentitalea sp. nov. JM2-8.</title>
        <authorList>
            <person name="Huang J."/>
        </authorList>
    </citation>
    <scope>NUCLEOTIDE SEQUENCE [LARGE SCALE GENOMIC DNA]</scope>
    <source>
        <strain evidence="3 4">JM2-8</strain>
    </source>
</reference>
<accession>A0ABT7FCQ5</accession>
<evidence type="ECO:0000313" key="3">
    <source>
        <dbReference type="EMBL" id="MDK3072896.1"/>
    </source>
</evidence>
<organism evidence="3 4">
    <name type="scientific">Sedimentitalea xiamensis</name>
    <dbReference type="NCBI Taxonomy" id="3050037"/>
    <lineage>
        <taxon>Bacteria</taxon>
        <taxon>Pseudomonadati</taxon>
        <taxon>Pseudomonadota</taxon>
        <taxon>Alphaproteobacteria</taxon>
        <taxon>Rhodobacterales</taxon>
        <taxon>Paracoccaceae</taxon>
        <taxon>Sedimentitalea</taxon>
    </lineage>
</organism>
<feature type="transmembrane region" description="Helical" evidence="2">
    <location>
        <begin position="6"/>
        <end position="25"/>
    </location>
</feature>
<feature type="transmembrane region" description="Helical" evidence="2">
    <location>
        <begin position="61"/>
        <end position="82"/>
    </location>
</feature>
<name>A0ABT7FCQ5_9RHOB</name>
<dbReference type="NCBIfam" id="TIGR01300">
    <property type="entry name" value="CPA3_mnhG_phaG"/>
    <property type="match status" value="1"/>
</dbReference>
<feature type="region of interest" description="Disordered" evidence="1">
    <location>
        <begin position="87"/>
        <end position="106"/>
    </location>
</feature>
<comment type="caution">
    <text evidence="3">The sequence shown here is derived from an EMBL/GenBank/DDBJ whole genome shotgun (WGS) entry which is preliminary data.</text>
</comment>
<protein>
    <submittedName>
        <fullName evidence="3">Monovalent cation/H(+) antiporter subunit G</fullName>
    </submittedName>
</protein>
<dbReference type="Pfam" id="PF03334">
    <property type="entry name" value="PhaG_MnhG_YufB"/>
    <property type="match status" value="1"/>
</dbReference>
<keyword evidence="2" id="KW-0472">Membrane</keyword>
<dbReference type="PANTHER" id="PTHR34703">
    <property type="entry name" value="ANTIPORTER SUBUNIT MNHG2-RELATED"/>
    <property type="match status" value="1"/>
</dbReference>
<keyword evidence="2" id="KW-0812">Transmembrane</keyword>
<keyword evidence="4" id="KW-1185">Reference proteome</keyword>
<evidence type="ECO:0000256" key="2">
    <source>
        <dbReference type="SAM" id="Phobius"/>
    </source>
</evidence>
<feature type="compositionally biased region" description="Basic and acidic residues" evidence="1">
    <location>
        <begin position="89"/>
        <end position="106"/>
    </location>
</feature>
<evidence type="ECO:0000256" key="1">
    <source>
        <dbReference type="SAM" id="MobiDB-lite"/>
    </source>
</evidence>
<dbReference type="Proteomes" id="UP001227126">
    <property type="component" value="Unassembled WGS sequence"/>
</dbReference>